<gene>
    <name evidence="1" type="ORF">S01H1_25829</name>
</gene>
<evidence type="ECO:0000313" key="1">
    <source>
        <dbReference type="EMBL" id="GAF92577.1"/>
    </source>
</evidence>
<dbReference type="EMBL" id="BARS01015626">
    <property type="protein sequence ID" value="GAF92577.1"/>
    <property type="molecule type" value="Genomic_DNA"/>
</dbReference>
<name>X0TWR1_9ZZZZ</name>
<protein>
    <submittedName>
        <fullName evidence="1">Uncharacterized protein</fullName>
    </submittedName>
</protein>
<comment type="caution">
    <text evidence="1">The sequence shown here is derived from an EMBL/GenBank/DDBJ whole genome shotgun (WGS) entry which is preliminary data.</text>
</comment>
<reference evidence="1" key="1">
    <citation type="journal article" date="2014" name="Front. Microbiol.">
        <title>High frequency of phylogenetically diverse reductive dehalogenase-homologous genes in deep subseafloor sedimentary metagenomes.</title>
        <authorList>
            <person name="Kawai M."/>
            <person name="Futagami T."/>
            <person name="Toyoda A."/>
            <person name="Takaki Y."/>
            <person name="Nishi S."/>
            <person name="Hori S."/>
            <person name="Arai W."/>
            <person name="Tsubouchi T."/>
            <person name="Morono Y."/>
            <person name="Uchiyama I."/>
            <person name="Ito T."/>
            <person name="Fujiyama A."/>
            <person name="Inagaki F."/>
            <person name="Takami H."/>
        </authorList>
    </citation>
    <scope>NUCLEOTIDE SEQUENCE</scope>
    <source>
        <strain evidence="1">Expedition CK06-06</strain>
    </source>
</reference>
<accession>X0TWR1</accession>
<proteinExistence type="predicted"/>
<sequence length="203" mass="22272">MTNQYTRHTKEVGDYEYYNPYTLTTLYVEQVFGAKISTINLTNDSTTDTAQYSFDGATLHGEVGPGESVKVNVDQKSSIYVKGTAGGDVLRIWSYVDVSAGSVTVAFQPLGVVNKSYEATLTVGVSPLDIDFNSDAGRNSKEGWITCDGTNVEMTVEFSRDGITFGDPWTIRSGENTDFANFDIDTLRLTHTGDDVPYRVVLI</sequence>
<dbReference type="AlphaFoldDB" id="X0TWR1"/>
<organism evidence="1">
    <name type="scientific">marine sediment metagenome</name>
    <dbReference type="NCBI Taxonomy" id="412755"/>
    <lineage>
        <taxon>unclassified sequences</taxon>
        <taxon>metagenomes</taxon>
        <taxon>ecological metagenomes</taxon>
    </lineage>
</organism>